<gene>
    <name evidence="3" type="ORF">CCHLO57077_00019261</name>
</gene>
<evidence type="ECO:0000313" key="4">
    <source>
        <dbReference type="Proteomes" id="UP001160390"/>
    </source>
</evidence>
<feature type="compositionally biased region" description="Basic and acidic residues" evidence="1">
    <location>
        <begin position="552"/>
        <end position="563"/>
    </location>
</feature>
<dbReference type="PANTHER" id="PTHR47718">
    <property type="entry name" value="OS01G0519700 PROTEIN"/>
    <property type="match status" value="1"/>
</dbReference>
<dbReference type="PANTHER" id="PTHR47718:SF3">
    <property type="entry name" value="PROTEIN FAR1-RELATED SEQUENCE 5-LIKE"/>
    <property type="match status" value="1"/>
</dbReference>
<dbReference type="Pfam" id="PF10551">
    <property type="entry name" value="MULE"/>
    <property type="match status" value="1"/>
</dbReference>
<dbReference type="InterPro" id="IPR018289">
    <property type="entry name" value="MULE_transposase_dom"/>
</dbReference>
<name>A0AA35M0L5_9HYPO</name>
<evidence type="ECO:0000259" key="2">
    <source>
        <dbReference type="Pfam" id="PF10551"/>
    </source>
</evidence>
<feature type="region of interest" description="Disordered" evidence="1">
    <location>
        <begin position="545"/>
        <end position="564"/>
    </location>
</feature>
<dbReference type="EMBL" id="CABFNP030000808">
    <property type="protein sequence ID" value="CAI6087904.1"/>
    <property type="molecule type" value="Genomic_DNA"/>
</dbReference>
<protein>
    <recommendedName>
        <fullName evidence="2">MULE transposase domain-containing protein</fullName>
    </recommendedName>
</protein>
<accession>A0AA35M0L5</accession>
<evidence type="ECO:0000313" key="3">
    <source>
        <dbReference type="EMBL" id="CAI6087904.1"/>
    </source>
</evidence>
<dbReference type="AlphaFoldDB" id="A0AA35M0L5"/>
<keyword evidence="4" id="KW-1185">Reference proteome</keyword>
<dbReference type="Proteomes" id="UP001160390">
    <property type="component" value="Unassembled WGS sequence"/>
</dbReference>
<sequence>MDSLLKEVFPTVEAAKVACDKYSKEAGFALIIRNTKRDEVGGIKCRLLSCCKARAYRSYHDPNTHPSKRRSSNTQKTACPFKLWIKATGQATFVIQRSSNTHNHEFEDPSSFSTFRNETISRFEDQIISMHKSGSSPLQITIYIDQQIEKAKAASQAVTNIFPRDISNLITQYHQRQLNGLSPLEYLYRRIKKDGFIFRDRYNPYSRLTSLLIAPIAGLELLKLHPDVLLLDCTYKTNRFNMPLLNIYSITGTNKTFTVASVFLNNEALSALLDIIESYDIPIPRITVTDHELALINGIKGEPRLTGSVNLLYRWHININILAKCKRIFPAAKRVNGRIECDPSFQSQDEKTFNTRLTSFIRDHPKQPVDYALDTWLYPWKERFITYLVNLHRHLGHVTTSIVESLHGQIKHFLWSSKGNFDTLIDRFNDFWVHQIKNIQNLQSIQHHKISTFSIKPIYLPIRKQVTAQALKIIEIEHRAVELKPYRNSLFVSQGCICKKAVTWGLPCRHIIQSRLFNNHTLTLDNFNKRAVPFEPVTVKGKGRPCGSLNLDKTRSTRRDPSSHEIAVAAESLKARLPPPPSTAPANLETPRITGLQYIQQFGDTLEPGTEAPRRAQAARCYTPPDEPIAVTREAGPIVESQDTEGKSLTDLDRLILAHQDDIWAEEEEEDSTDDWDDIDQQQETQEEIICNLTDPKFRI</sequence>
<organism evidence="3 4">
    <name type="scientific">Clonostachys chloroleuca</name>
    <dbReference type="NCBI Taxonomy" id="1926264"/>
    <lineage>
        <taxon>Eukaryota</taxon>
        <taxon>Fungi</taxon>
        <taxon>Dikarya</taxon>
        <taxon>Ascomycota</taxon>
        <taxon>Pezizomycotina</taxon>
        <taxon>Sordariomycetes</taxon>
        <taxon>Hypocreomycetidae</taxon>
        <taxon>Hypocreales</taxon>
        <taxon>Bionectriaceae</taxon>
        <taxon>Clonostachys</taxon>
    </lineage>
</organism>
<comment type="caution">
    <text evidence="3">The sequence shown here is derived from an EMBL/GenBank/DDBJ whole genome shotgun (WGS) entry which is preliminary data.</text>
</comment>
<proteinExistence type="predicted"/>
<feature type="domain" description="MULE transposase" evidence="2">
    <location>
        <begin position="228"/>
        <end position="317"/>
    </location>
</feature>
<evidence type="ECO:0000256" key="1">
    <source>
        <dbReference type="SAM" id="MobiDB-lite"/>
    </source>
</evidence>
<reference evidence="3" key="1">
    <citation type="submission" date="2023-01" db="EMBL/GenBank/DDBJ databases">
        <authorList>
            <person name="Piombo E."/>
        </authorList>
    </citation>
    <scope>NUCLEOTIDE SEQUENCE</scope>
</reference>